<proteinExistence type="predicted"/>
<evidence type="ECO:0000256" key="1">
    <source>
        <dbReference type="SAM" id="Coils"/>
    </source>
</evidence>
<accession>A0A0G4KDL2</accession>
<sequence length="239" mass="25623">MDGKSGGQGRLLSRWSWSWTSAPWQAWVLSRSAPGLGTNRSSNASIAVADPVSAALSSSTSTANDIELQPWRSTSASSLTSKESQLTPFANLRSRPHIHTRTSSVTSLCSTSSTSTTTSNTSTSSVKSQEAHPSFRSHPHTMATPGARKVRAGVIAACFAAVVFTGAIYGAGIKTQQEWTEKRGQFRQSPLSEQISVLESQRQGLVEQRAALTKKLADFEARVRERDAKAAKEASEAAR</sequence>
<protein>
    <submittedName>
        <fullName evidence="4">Uncharacterized protein</fullName>
    </submittedName>
</protein>
<feature type="transmembrane region" description="Helical" evidence="3">
    <location>
        <begin position="152"/>
        <end position="172"/>
    </location>
</feature>
<evidence type="ECO:0000313" key="5">
    <source>
        <dbReference type="Proteomes" id="UP000044602"/>
    </source>
</evidence>
<feature type="compositionally biased region" description="Low complexity" evidence="2">
    <location>
        <begin position="101"/>
        <end position="125"/>
    </location>
</feature>
<dbReference type="AlphaFoldDB" id="A0A0G4KDL2"/>
<feature type="region of interest" description="Disordered" evidence="2">
    <location>
        <begin position="93"/>
        <end position="141"/>
    </location>
</feature>
<keyword evidence="5" id="KW-1185">Reference proteome</keyword>
<gene>
    <name evidence="4" type="ORF">BN1708_001902</name>
</gene>
<evidence type="ECO:0000256" key="3">
    <source>
        <dbReference type="SAM" id="Phobius"/>
    </source>
</evidence>
<keyword evidence="3" id="KW-1133">Transmembrane helix</keyword>
<keyword evidence="3" id="KW-0812">Transmembrane</keyword>
<reference evidence="4 5" key="1">
    <citation type="submission" date="2015-05" db="EMBL/GenBank/DDBJ databases">
        <authorList>
            <person name="Wang D.B."/>
            <person name="Wang M."/>
        </authorList>
    </citation>
    <scope>NUCLEOTIDE SEQUENCE [LARGE SCALE GENOMIC DNA]</scope>
    <source>
        <strain evidence="4">VL1</strain>
    </source>
</reference>
<dbReference type="EMBL" id="CVQH01000002">
    <property type="protein sequence ID" value="CRJ81459.1"/>
    <property type="molecule type" value="Genomic_DNA"/>
</dbReference>
<evidence type="ECO:0000256" key="2">
    <source>
        <dbReference type="SAM" id="MobiDB-lite"/>
    </source>
</evidence>
<organism evidence="4 5">
    <name type="scientific">Verticillium longisporum</name>
    <name type="common">Verticillium dahliae var. longisporum</name>
    <dbReference type="NCBI Taxonomy" id="100787"/>
    <lineage>
        <taxon>Eukaryota</taxon>
        <taxon>Fungi</taxon>
        <taxon>Dikarya</taxon>
        <taxon>Ascomycota</taxon>
        <taxon>Pezizomycotina</taxon>
        <taxon>Sordariomycetes</taxon>
        <taxon>Hypocreomycetidae</taxon>
        <taxon>Glomerellales</taxon>
        <taxon>Plectosphaerellaceae</taxon>
        <taxon>Verticillium</taxon>
    </lineage>
</organism>
<keyword evidence="3" id="KW-0472">Membrane</keyword>
<name>A0A0G4KDL2_VERLO</name>
<evidence type="ECO:0000313" key="4">
    <source>
        <dbReference type="EMBL" id="CRJ81459.1"/>
    </source>
</evidence>
<dbReference type="Proteomes" id="UP000044602">
    <property type="component" value="Unassembled WGS sequence"/>
</dbReference>
<keyword evidence="1" id="KW-0175">Coiled coil</keyword>
<feature type="coiled-coil region" evidence="1">
    <location>
        <begin position="195"/>
        <end position="222"/>
    </location>
</feature>